<dbReference type="Pfam" id="PF14178">
    <property type="entry name" value="YppF"/>
    <property type="match status" value="1"/>
</dbReference>
<keyword evidence="2" id="KW-1185">Reference proteome</keyword>
<name>A0ABR9QP11_9BACI</name>
<evidence type="ECO:0000313" key="1">
    <source>
        <dbReference type="EMBL" id="MBE4910238.1"/>
    </source>
</evidence>
<gene>
    <name evidence="1" type="ORF">IMZ08_19560</name>
</gene>
<dbReference type="Proteomes" id="UP001516662">
    <property type="component" value="Unassembled WGS sequence"/>
</dbReference>
<dbReference type="RefSeq" id="WP_193539493.1">
    <property type="nucleotide sequence ID" value="NZ_JADCLJ010000024.1"/>
</dbReference>
<comment type="caution">
    <text evidence="1">The sequence shown here is derived from an EMBL/GenBank/DDBJ whole genome shotgun (WGS) entry which is preliminary data.</text>
</comment>
<dbReference type="InterPro" id="IPR025553">
    <property type="entry name" value="YppF"/>
</dbReference>
<protein>
    <recommendedName>
        <fullName evidence="3">YppF-like protein</fullName>
    </recommendedName>
</protein>
<proteinExistence type="predicted"/>
<dbReference type="EMBL" id="JADCLJ010000024">
    <property type="protein sequence ID" value="MBE4910238.1"/>
    <property type="molecule type" value="Genomic_DNA"/>
</dbReference>
<accession>A0ABR9QP11</accession>
<reference evidence="1 2" key="1">
    <citation type="submission" date="2020-10" db="EMBL/GenBank/DDBJ databases">
        <title>Bacillus sp. HD4P25, an endophyte from a halophyte.</title>
        <authorList>
            <person name="Sun J.-Q."/>
        </authorList>
    </citation>
    <scope>NUCLEOTIDE SEQUENCE [LARGE SCALE GENOMIC DNA]</scope>
    <source>
        <strain evidence="1 2">YIM 93174</strain>
    </source>
</reference>
<evidence type="ECO:0000313" key="2">
    <source>
        <dbReference type="Proteomes" id="UP001516662"/>
    </source>
</evidence>
<organism evidence="1 2">
    <name type="scientific">Litchfieldia luteola</name>
    <dbReference type="NCBI Taxonomy" id="682179"/>
    <lineage>
        <taxon>Bacteria</taxon>
        <taxon>Bacillati</taxon>
        <taxon>Bacillota</taxon>
        <taxon>Bacilli</taxon>
        <taxon>Bacillales</taxon>
        <taxon>Bacillaceae</taxon>
        <taxon>Litchfieldia</taxon>
    </lineage>
</organism>
<sequence length="66" mass="7899">MILNELKEKFIQLKMYEPVDNNELLDLAKQLYIKNQITIIDYRNFVRELEMNGALNPENTDELIEL</sequence>
<evidence type="ECO:0008006" key="3">
    <source>
        <dbReference type="Google" id="ProtNLM"/>
    </source>
</evidence>